<gene>
    <name evidence="3" type="ORF">URODEC1_LOCUS58721</name>
</gene>
<protein>
    <recommendedName>
        <fullName evidence="2">F-box/LRR-repeat protein 15/At3g58940/PEG3-like LRR domain-containing protein</fullName>
    </recommendedName>
</protein>
<dbReference type="InterPro" id="IPR055312">
    <property type="entry name" value="FBL15-like"/>
</dbReference>
<proteinExistence type="predicted"/>
<keyword evidence="4" id="KW-1185">Reference proteome</keyword>
<dbReference type="InterPro" id="IPR055411">
    <property type="entry name" value="LRR_FXL15/At3g58940/PEG3-like"/>
</dbReference>
<feature type="region of interest" description="Disordered" evidence="1">
    <location>
        <begin position="133"/>
        <end position="152"/>
    </location>
</feature>
<dbReference type="Pfam" id="PF24758">
    <property type="entry name" value="LRR_At5g56370"/>
    <property type="match status" value="1"/>
</dbReference>
<evidence type="ECO:0000313" key="3">
    <source>
        <dbReference type="EMBL" id="CAL4987223.1"/>
    </source>
</evidence>
<organism evidence="3 4">
    <name type="scientific">Urochloa decumbens</name>
    <dbReference type="NCBI Taxonomy" id="240449"/>
    <lineage>
        <taxon>Eukaryota</taxon>
        <taxon>Viridiplantae</taxon>
        <taxon>Streptophyta</taxon>
        <taxon>Embryophyta</taxon>
        <taxon>Tracheophyta</taxon>
        <taxon>Spermatophyta</taxon>
        <taxon>Magnoliopsida</taxon>
        <taxon>Liliopsida</taxon>
        <taxon>Poales</taxon>
        <taxon>Poaceae</taxon>
        <taxon>PACMAD clade</taxon>
        <taxon>Panicoideae</taxon>
        <taxon>Panicodae</taxon>
        <taxon>Paniceae</taxon>
        <taxon>Melinidinae</taxon>
        <taxon>Urochloa</taxon>
    </lineage>
</organism>
<dbReference type="PANTHER" id="PTHR34709">
    <property type="entry name" value="OS10G0396666 PROTEIN"/>
    <property type="match status" value="1"/>
</dbReference>
<feature type="compositionally biased region" description="Acidic residues" evidence="1">
    <location>
        <begin position="138"/>
        <end position="149"/>
    </location>
</feature>
<dbReference type="Proteomes" id="UP001497457">
    <property type="component" value="Chromosome 23rd"/>
</dbReference>
<reference evidence="3 4" key="2">
    <citation type="submission" date="2024-10" db="EMBL/GenBank/DDBJ databases">
        <authorList>
            <person name="Ryan C."/>
        </authorList>
    </citation>
    <scope>NUCLEOTIDE SEQUENCE [LARGE SCALE GENOMIC DNA]</scope>
</reference>
<sequence length="513" mass="58249">MDEDRRRRCRSDEDCISGLPDELLHGILLRLGSARAAARTTALSRRWRRVWPGLPELVLDSCPDAPPPPPASFLDTVDAALAAYSSSSLARLCIALPPAVDLVVSADRAAPWLRFAADRAAAELCLFVPPHFTAPPEPPEEDLDEEEEGDNHTAAWEELELPAWRGAKTVRLCLQDAWRLRPPAGVFASLTGLMILFGRVDAGELETLVSMQCPCLRDLRLQLTLIEAADVSIHSDSLRSLWLCIWNSWRLVVVAPGLEKLSLHYALQVRVSAPKLEELAWRGRGTAYDPQHHEFDEDVGRRLRLLEMDMYSTVSSFAQRFDEAEELKLVMSILWVRVLLKEAGYDSFLNGTKKLPKCRTLSLNLLEWRNHSLAQAMLHLFRRCQSVEKVSIWLRCFDEDSKSSCPSTCPCRLAENQRIDDINLSSLEVVEISSFTSSHEELDFLEQLSRCSATSLRKLVINYNKKRSRTPLETKEACQKIRSMYPPNVEVEFYVLRGGRQVRFDWRLVKNVK</sequence>
<reference evidence="4" key="1">
    <citation type="submission" date="2024-06" db="EMBL/GenBank/DDBJ databases">
        <authorList>
            <person name="Ryan C."/>
        </authorList>
    </citation>
    <scope>NUCLEOTIDE SEQUENCE [LARGE SCALE GENOMIC DNA]</scope>
</reference>
<dbReference type="InterPro" id="IPR036047">
    <property type="entry name" value="F-box-like_dom_sf"/>
</dbReference>
<dbReference type="SUPFAM" id="SSF81383">
    <property type="entry name" value="F-box domain"/>
    <property type="match status" value="1"/>
</dbReference>
<feature type="domain" description="F-box/LRR-repeat protein 15/At3g58940/PEG3-like LRR" evidence="2">
    <location>
        <begin position="169"/>
        <end position="279"/>
    </location>
</feature>
<name>A0ABC9AVP1_9POAL</name>
<dbReference type="AlphaFoldDB" id="A0ABC9AVP1"/>
<evidence type="ECO:0000313" key="4">
    <source>
        <dbReference type="Proteomes" id="UP001497457"/>
    </source>
</evidence>
<dbReference type="EMBL" id="OZ075133">
    <property type="protein sequence ID" value="CAL4987223.1"/>
    <property type="molecule type" value="Genomic_DNA"/>
</dbReference>
<accession>A0ABC9AVP1</accession>
<dbReference type="PANTHER" id="PTHR34709:SF68">
    <property type="entry name" value="OS07G0550432 PROTEIN"/>
    <property type="match status" value="1"/>
</dbReference>
<evidence type="ECO:0000259" key="2">
    <source>
        <dbReference type="Pfam" id="PF24758"/>
    </source>
</evidence>
<evidence type="ECO:0000256" key="1">
    <source>
        <dbReference type="SAM" id="MobiDB-lite"/>
    </source>
</evidence>